<proteinExistence type="predicted"/>
<evidence type="ECO:0000259" key="1">
    <source>
        <dbReference type="SMART" id="SM00829"/>
    </source>
</evidence>
<dbReference type="InterPro" id="IPR013154">
    <property type="entry name" value="ADH-like_N"/>
</dbReference>
<dbReference type="Gene3D" id="3.90.180.10">
    <property type="entry name" value="Medium-chain alcohol dehydrogenases, catalytic domain"/>
    <property type="match status" value="1"/>
</dbReference>
<dbReference type="PANTHER" id="PTHR43677:SF4">
    <property type="entry name" value="QUINONE OXIDOREDUCTASE-LIKE PROTEIN 2"/>
    <property type="match status" value="1"/>
</dbReference>
<dbReference type="Pfam" id="PF13602">
    <property type="entry name" value="ADH_zinc_N_2"/>
    <property type="match status" value="1"/>
</dbReference>
<dbReference type="InterPro" id="IPR051397">
    <property type="entry name" value="Zn-ADH-like_protein"/>
</dbReference>
<keyword evidence="3" id="KW-1185">Reference proteome</keyword>
<dbReference type="CDD" id="cd08273">
    <property type="entry name" value="MDR8"/>
    <property type="match status" value="1"/>
</dbReference>
<evidence type="ECO:0000313" key="2">
    <source>
        <dbReference type="EMBL" id="GGI51610.1"/>
    </source>
</evidence>
<protein>
    <submittedName>
        <fullName evidence="2">NADPH:quinone reductase</fullName>
    </submittedName>
</protein>
<feature type="domain" description="Enoyl reductase (ER)" evidence="1">
    <location>
        <begin position="38"/>
        <end position="364"/>
    </location>
</feature>
<dbReference type="SUPFAM" id="SSF51735">
    <property type="entry name" value="NAD(P)-binding Rossmann-fold domains"/>
    <property type="match status" value="1"/>
</dbReference>
<dbReference type="RefSeq" id="WP_188417728.1">
    <property type="nucleotide sequence ID" value="NZ_BMDO01000008.1"/>
</dbReference>
<dbReference type="Pfam" id="PF08240">
    <property type="entry name" value="ADH_N"/>
    <property type="match status" value="1"/>
</dbReference>
<reference evidence="2" key="2">
    <citation type="submission" date="2020-09" db="EMBL/GenBank/DDBJ databases">
        <authorList>
            <person name="Sun Q."/>
            <person name="Sedlacek I."/>
        </authorList>
    </citation>
    <scope>NUCLEOTIDE SEQUENCE</scope>
    <source>
        <strain evidence="2">CCM 8711</strain>
    </source>
</reference>
<dbReference type="InterPro" id="IPR036291">
    <property type="entry name" value="NAD(P)-bd_dom_sf"/>
</dbReference>
<dbReference type="SMART" id="SM00829">
    <property type="entry name" value="PKS_ER"/>
    <property type="match status" value="1"/>
</dbReference>
<dbReference type="SUPFAM" id="SSF50129">
    <property type="entry name" value="GroES-like"/>
    <property type="match status" value="1"/>
</dbReference>
<dbReference type="AlphaFoldDB" id="A0A917J9J9"/>
<dbReference type="Proteomes" id="UP000662074">
    <property type="component" value="Unassembled WGS sequence"/>
</dbReference>
<dbReference type="InterPro" id="IPR020843">
    <property type="entry name" value="ER"/>
</dbReference>
<dbReference type="EMBL" id="BMDO01000008">
    <property type="protein sequence ID" value="GGI51610.1"/>
    <property type="molecule type" value="Genomic_DNA"/>
</dbReference>
<dbReference type="GO" id="GO:0016491">
    <property type="term" value="F:oxidoreductase activity"/>
    <property type="evidence" value="ECO:0007669"/>
    <property type="project" value="InterPro"/>
</dbReference>
<dbReference type="Gene3D" id="3.40.50.720">
    <property type="entry name" value="NAD(P)-binding Rossmann-like Domain"/>
    <property type="match status" value="1"/>
</dbReference>
<name>A0A917J9J9_9SPHI</name>
<evidence type="ECO:0000313" key="3">
    <source>
        <dbReference type="Proteomes" id="UP000662074"/>
    </source>
</evidence>
<reference evidence="2" key="1">
    <citation type="journal article" date="2014" name="Int. J. Syst. Evol. Microbiol.">
        <title>Complete genome sequence of Corynebacterium casei LMG S-19264T (=DSM 44701T), isolated from a smear-ripened cheese.</title>
        <authorList>
            <consortium name="US DOE Joint Genome Institute (JGI-PGF)"/>
            <person name="Walter F."/>
            <person name="Albersmeier A."/>
            <person name="Kalinowski J."/>
            <person name="Ruckert C."/>
        </authorList>
    </citation>
    <scope>NUCLEOTIDE SEQUENCE</scope>
    <source>
        <strain evidence="2">CCM 8711</strain>
    </source>
</reference>
<dbReference type="PANTHER" id="PTHR43677">
    <property type="entry name" value="SHORT-CHAIN DEHYDROGENASE/REDUCTASE"/>
    <property type="match status" value="1"/>
</dbReference>
<sequence>MESLTKDQNNTTGNTENQQEVKVLEQTSFNTTEVIMPGIVEPEGLLLKTRVLDNPAAGQVVVKMEASGIAFAEQSMRRGRYYEQPKFPFVPGYDLVGTVVATGPGVDLALIGKRVAAMTKIGGWASYVLLSAGDLLPVPEATDPLEVETLIVNGITAWQMLHGKAQIKRGQTILVHGANGGVGTILTQLALYAGVRVIGTASPRHHETLRAQGVEPIDYNDTNLANSVLQLAPGGVDAVFDHLGGSSFARSFGLLAKGGVLVCYAIASALKDAGNVLIPFLKVLVQLGWWNILPNGRKAYFYNIWDGKGTEAFQAQLRETFAELTTLLASGVLKPQIAARFPLNQITDAMKLAESRTAYGKVVLVP</sequence>
<dbReference type="InterPro" id="IPR011032">
    <property type="entry name" value="GroES-like_sf"/>
</dbReference>
<accession>A0A917J9J9</accession>
<comment type="caution">
    <text evidence="2">The sequence shown here is derived from an EMBL/GenBank/DDBJ whole genome shotgun (WGS) entry which is preliminary data.</text>
</comment>
<organism evidence="2 3">
    <name type="scientific">Mucilaginibacter galii</name>
    <dbReference type="NCBI Taxonomy" id="2005073"/>
    <lineage>
        <taxon>Bacteria</taxon>
        <taxon>Pseudomonadati</taxon>
        <taxon>Bacteroidota</taxon>
        <taxon>Sphingobacteriia</taxon>
        <taxon>Sphingobacteriales</taxon>
        <taxon>Sphingobacteriaceae</taxon>
        <taxon>Mucilaginibacter</taxon>
    </lineage>
</organism>
<gene>
    <name evidence="2" type="primary">qor</name>
    <name evidence="2" type="ORF">GCM10011425_28220</name>
</gene>